<dbReference type="EMBL" id="CAKOGP040001858">
    <property type="protein sequence ID" value="CAJ1954094.1"/>
    <property type="molecule type" value="Genomic_DNA"/>
</dbReference>
<dbReference type="InterPro" id="IPR016100">
    <property type="entry name" value="Prismane_a-bundle"/>
</dbReference>
<evidence type="ECO:0000256" key="4">
    <source>
        <dbReference type="ARBA" id="ARBA00023004"/>
    </source>
</evidence>
<dbReference type="HAMAP" id="MF_00069">
    <property type="entry name" value="Hydroxylam_reduct"/>
    <property type="match status" value="1"/>
</dbReference>
<dbReference type="FunFam" id="1.20.1270.20:FF:000001">
    <property type="entry name" value="Hydroxylamine reductase"/>
    <property type="match status" value="1"/>
</dbReference>
<dbReference type="InterPro" id="IPR016099">
    <property type="entry name" value="Prismane-like_a/b-sand"/>
</dbReference>
<keyword evidence="4" id="KW-0408">Iron</keyword>
<dbReference type="InterPro" id="IPR004137">
    <property type="entry name" value="HCP/CODH"/>
</dbReference>
<dbReference type="AlphaFoldDB" id="A0AAD2JIK0"/>
<dbReference type="InterPro" id="IPR011254">
    <property type="entry name" value="Prismane-like_sf"/>
</dbReference>
<evidence type="ECO:0000313" key="7">
    <source>
        <dbReference type="Proteomes" id="UP001295423"/>
    </source>
</evidence>
<name>A0AAD2JIK0_9STRA</name>
<evidence type="ECO:0000256" key="1">
    <source>
        <dbReference type="ARBA" id="ARBA00022490"/>
    </source>
</evidence>
<dbReference type="NCBIfam" id="NF003658">
    <property type="entry name" value="PRK05290.1"/>
    <property type="match status" value="1"/>
</dbReference>
<dbReference type="Gene3D" id="1.20.1270.20">
    <property type="match status" value="2"/>
</dbReference>
<dbReference type="SUPFAM" id="SSF56821">
    <property type="entry name" value="Prismane protein-like"/>
    <property type="match status" value="1"/>
</dbReference>
<dbReference type="GO" id="GO:0042542">
    <property type="term" value="P:response to hydrogen peroxide"/>
    <property type="evidence" value="ECO:0007669"/>
    <property type="project" value="TreeGrafter"/>
</dbReference>
<dbReference type="GO" id="GO:0046872">
    <property type="term" value="F:metal ion binding"/>
    <property type="evidence" value="ECO:0007669"/>
    <property type="project" value="UniProtKB-KW"/>
</dbReference>
<proteinExistence type="inferred from homology"/>
<dbReference type="GO" id="GO:0050418">
    <property type="term" value="F:hydroxylamine reductase activity"/>
    <property type="evidence" value="ECO:0007669"/>
    <property type="project" value="TreeGrafter"/>
</dbReference>
<dbReference type="PANTHER" id="PTHR30109">
    <property type="entry name" value="HYDROXYLAMINE REDUCTASE"/>
    <property type="match status" value="1"/>
</dbReference>
<evidence type="ECO:0000256" key="2">
    <source>
        <dbReference type="ARBA" id="ARBA00022723"/>
    </source>
</evidence>
<evidence type="ECO:0000256" key="3">
    <source>
        <dbReference type="ARBA" id="ARBA00023002"/>
    </source>
</evidence>
<keyword evidence="2" id="KW-0479">Metal-binding</keyword>
<keyword evidence="5" id="KW-0411">Iron-sulfur</keyword>
<dbReference type="Gene3D" id="3.40.50.2030">
    <property type="match status" value="2"/>
</dbReference>
<evidence type="ECO:0000313" key="6">
    <source>
        <dbReference type="EMBL" id="CAJ1954094.1"/>
    </source>
</evidence>
<gene>
    <name evidence="6" type="ORF">CYCCA115_LOCUS14689</name>
</gene>
<organism evidence="6 7">
    <name type="scientific">Cylindrotheca closterium</name>
    <dbReference type="NCBI Taxonomy" id="2856"/>
    <lineage>
        <taxon>Eukaryota</taxon>
        <taxon>Sar</taxon>
        <taxon>Stramenopiles</taxon>
        <taxon>Ochrophyta</taxon>
        <taxon>Bacillariophyta</taxon>
        <taxon>Bacillariophyceae</taxon>
        <taxon>Bacillariophycidae</taxon>
        <taxon>Bacillariales</taxon>
        <taxon>Bacillariaceae</taxon>
        <taxon>Cylindrotheca</taxon>
    </lineage>
</organism>
<keyword evidence="1" id="KW-0963">Cytoplasm</keyword>
<reference evidence="6" key="1">
    <citation type="submission" date="2023-08" db="EMBL/GenBank/DDBJ databases">
        <authorList>
            <person name="Audoor S."/>
            <person name="Bilcke G."/>
        </authorList>
    </citation>
    <scope>NUCLEOTIDE SEQUENCE</scope>
</reference>
<dbReference type="GO" id="GO:0051536">
    <property type="term" value="F:iron-sulfur cluster binding"/>
    <property type="evidence" value="ECO:0007669"/>
    <property type="project" value="UniProtKB-KW"/>
</dbReference>
<dbReference type="Proteomes" id="UP001295423">
    <property type="component" value="Unassembled WGS sequence"/>
</dbReference>
<dbReference type="InterPro" id="IPR010048">
    <property type="entry name" value="Hydroxylam_reduct"/>
</dbReference>
<dbReference type="FunFam" id="3.40.50.2030:FF:000002">
    <property type="entry name" value="Hydroxylamine reductase"/>
    <property type="match status" value="1"/>
</dbReference>
<comment type="caution">
    <text evidence="6">The sequence shown here is derived from an EMBL/GenBank/DDBJ whole genome shotgun (WGS) entry which is preliminary data.</text>
</comment>
<protein>
    <recommendedName>
        <fullName evidence="8">Hydroxylamine reductase</fullName>
    </recommendedName>
</protein>
<dbReference type="GO" id="GO:0005737">
    <property type="term" value="C:cytoplasm"/>
    <property type="evidence" value="ECO:0007669"/>
    <property type="project" value="InterPro"/>
</dbReference>
<dbReference type="Pfam" id="PF03063">
    <property type="entry name" value="Prismane"/>
    <property type="match status" value="1"/>
</dbReference>
<keyword evidence="7" id="KW-1185">Reference proteome</keyword>
<dbReference type="GO" id="GO:0004601">
    <property type="term" value="F:peroxidase activity"/>
    <property type="evidence" value="ECO:0007669"/>
    <property type="project" value="TreeGrafter"/>
</dbReference>
<keyword evidence="3" id="KW-0560">Oxidoreductase</keyword>
<sequence length="618" mass="66635">MFPRAAIRGLSSKFTAAATRAPVRAAAAAGRFARLSLPATSAMATTATMSFSTKTEDGNEVANPDMFCRQCEQTKDHFACTTVGVCGKTAETSAMQDALMHTLKTLSIWAIAGRTKGLTAEELHAVNVWTLKAAFSTLTNVNFSEERIAEYIQEGMAIKKDLEAAIGPESAPTGDLASIDLSGMDLAALEDFGYSVSLPIRQEAMGDPDCFSLNEIGTYGIKGVSAYAAHCYQLGKMDEEVMADIHQVFAKLGSDEADMEGLLANAMKVGEINSRVLAMLDDAHATTFGEPEPTQVPITVTEGKAILVSGHDMMDLDILLQQTEGTGVNVYTHGEMLPAHAHPGLKKYPHLKGNYGTAWQNQKFEFASFPGPIVVTTNCVLEPRRAYRNRLYTMNEVGVDGVSHIGEDRDFSEVIDQALHMKGFKKTIEPVQYHTVGFNHRAVLPLANDIIEAAKTGVLSRIVLIGGCDGSQWERSYFTDLAEELPDDTLILTLGCAKNRIIHSEKLLGATLSNGMPRVLDMGQCNDSYSAIVVATELAKALNCGVNDLPLSLALSHLEQKATAVLLTLLSMGVKNIRLGPTLPAYVTPGVLDVLVQNFNLMPTTDAISDIKQIMQGN</sequence>
<evidence type="ECO:0000256" key="5">
    <source>
        <dbReference type="ARBA" id="ARBA00023014"/>
    </source>
</evidence>
<accession>A0AAD2JIK0</accession>
<dbReference type="PANTHER" id="PTHR30109:SF0">
    <property type="entry name" value="HYDROXYLAMINE REDUCTASE"/>
    <property type="match status" value="1"/>
</dbReference>
<dbReference type="NCBIfam" id="TIGR01703">
    <property type="entry name" value="hybrid_clust"/>
    <property type="match status" value="1"/>
</dbReference>
<evidence type="ECO:0008006" key="8">
    <source>
        <dbReference type="Google" id="ProtNLM"/>
    </source>
</evidence>